<dbReference type="FunFam" id="4.10.1000.10:FF:000003">
    <property type="entry name" value="Zinc finger CCCH domain-containing protein"/>
    <property type="match status" value="1"/>
</dbReference>
<keyword evidence="1" id="KW-0597">Phosphoprotein</keyword>
<evidence type="ECO:0000259" key="8">
    <source>
        <dbReference type="PROSITE" id="PS50103"/>
    </source>
</evidence>
<dbReference type="PANTHER" id="PTHR47522">
    <property type="entry name" value="SALVADOR FAMILY WW DOMAIN-CONTAINING PROTEIN 1"/>
    <property type="match status" value="1"/>
</dbReference>
<dbReference type="SMART" id="SM00456">
    <property type="entry name" value="WW"/>
    <property type="match status" value="1"/>
</dbReference>
<dbReference type="GO" id="GO:0010468">
    <property type="term" value="P:regulation of gene expression"/>
    <property type="evidence" value="ECO:0007669"/>
    <property type="project" value="UniProtKB-ARBA"/>
</dbReference>
<evidence type="ECO:0000256" key="1">
    <source>
        <dbReference type="ARBA" id="ARBA00022553"/>
    </source>
</evidence>
<feature type="domain" description="WW" evidence="7">
    <location>
        <begin position="24"/>
        <end position="57"/>
    </location>
</feature>
<dbReference type="PANTHER" id="PTHR47522:SF2">
    <property type="entry name" value="PROTEIN SALVADOR HOMOLOG 1"/>
    <property type="match status" value="1"/>
</dbReference>
<proteinExistence type="predicted"/>
<dbReference type="GO" id="GO:0005829">
    <property type="term" value="C:cytosol"/>
    <property type="evidence" value="ECO:0007669"/>
    <property type="project" value="TreeGrafter"/>
</dbReference>
<name>A0A0M9G8C6_LEPPY</name>
<dbReference type="InterPro" id="IPR036855">
    <property type="entry name" value="Znf_CCCH_sf"/>
</dbReference>
<evidence type="ECO:0000313" key="9">
    <source>
        <dbReference type="EMBL" id="KPA84727.1"/>
    </source>
</evidence>
<dbReference type="InterPro" id="IPR036020">
    <property type="entry name" value="WW_dom_sf"/>
</dbReference>
<dbReference type="EMBL" id="LGTL01000002">
    <property type="protein sequence ID" value="KPA84727.1"/>
    <property type="molecule type" value="Genomic_DNA"/>
</dbReference>
<protein>
    <submittedName>
        <fullName evidence="9">Putative zinc finger protein 2</fullName>
    </submittedName>
</protein>
<dbReference type="InterPro" id="IPR030030">
    <property type="entry name" value="Sav"/>
</dbReference>
<evidence type="ECO:0000256" key="4">
    <source>
        <dbReference type="ARBA" id="ARBA00022771"/>
    </source>
</evidence>
<organism evidence="9 10">
    <name type="scientific">Leptomonas pyrrhocoris</name>
    <name type="common">Firebug parasite</name>
    <dbReference type="NCBI Taxonomy" id="157538"/>
    <lineage>
        <taxon>Eukaryota</taxon>
        <taxon>Discoba</taxon>
        <taxon>Euglenozoa</taxon>
        <taxon>Kinetoplastea</taxon>
        <taxon>Metakinetoplastina</taxon>
        <taxon>Trypanosomatida</taxon>
        <taxon>Trypanosomatidae</taxon>
        <taxon>Leishmaniinae</taxon>
        <taxon>Leptomonas</taxon>
    </lineage>
</organism>
<dbReference type="PROSITE" id="PS50103">
    <property type="entry name" value="ZF_C3H1"/>
    <property type="match status" value="1"/>
</dbReference>
<keyword evidence="10" id="KW-1185">Reference proteome</keyword>
<dbReference type="RefSeq" id="XP_015663166.1">
    <property type="nucleotide sequence ID" value="XM_015797646.1"/>
</dbReference>
<dbReference type="Pfam" id="PF00642">
    <property type="entry name" value="zf-CCCH"/>
    <property type="match status" value="1"/>
</dbReference>
<dbReference type="Gene3D" id="4.10.1000.10">
    <property type="entry name" value="Zinc finger, CCCH-type"/>
    <property type="match status" value="1"/>
</dbReference>
<evidence type="ECO:0000313" key="10">
    <source>
        <dbReference type="Proteomes" id="UP000037923"/>
    </source>
</evidence>
<dbReference type="CDD" id="cd00201">
    <property type="entry name" value="WW"/>
    <property type="match status" value="1"/>
</dbReference>
<accession>A0A0M9G8C6</accession>
<dbReference type="SMART" id="SM00356">
    <property type="entry name" value="ZnF_C3H1"/>
    <property type="match status" value="1"/>
</dbReference>
<dbReference type="OMA" id="QMNSYAA"/>
<dbReference type="Proteomes" id="UP000037923">
    <property type="component" value="Unassembled WGS sequence"/>
</dbReference>
<dbReference type="InterPro" id="IPR000571">
    <property type="entry name" value="Znf_CCCH"/>
</dbReference>
<feature type="zinc finger region" description="C3H1-type" evidence="6">
    <location>
        <begin position="82"/>
        <end position="110"/>
    </location>
</feature>
<evidence type="ECO:0000256" key="3">
    <source>
        <dbReference type="ARBA" id="ARBA00022737"/>
    </source>
</evidence>
<dbReference type="GO" id="GO:0008285">
    <property type="term" value="P:negative regulation of cell population proliferation"/>
    <property type="evidence" value="ECO:0007669"/>
    <property type="project" value="TreeGrafter"/>
</dbReference>
<dbReference type="SUPFAM" id="SSF90229">
    <property type="entry name" value="CCCH zinc finger"/>
    <property type="match status" value="1"/>
</dbReference>
<dbReference type="Pfam" id="PF00397">
    <property type="entry name" value="WW"/>
    <property type="match status" value="1"/>
</dbReference>
<dbReference type="GO" id="GO:0051252">
    <property type="term" value="P:regulation of RNA metabolic process"/>
    <property type="evidence" value="ECO:0007669"/>
    <property type="project" value="UniProtKB-ARBA"/>
</dbReference>
<evidence type="ECO:0000256" key="5">
    <source>
        <dbReference type="ARBA" id="ARBA00022833"/>
    </source>
</evidence>
<keyword evidence="5 6" id="KW-0862">Zinc</keyword>
<gene>
    <name evidence="9" type="ORF">ABB37_01226</name>
</gene>
<dbReference type="FunFam" id="2.20.70.10:FF:000035">
    <property type="entry name" value="Salvador homolog 1 (Drosophila)"/>
    <property type="match status" value="1"/>
</dbReference>
<sequence>MQMNSYAAGYNASARGYPQMAPAPRLPPGWEMAYTQNNELYYIDHNTRTTHWQLPAEYAMQQPMDGGFRGQQRQRRGIDRTKAKTKMCMNIENGGTCSYGANCAFAHSSEELSTHPHFNPNGIQANGQENVGGFQQR</sequence>
<evidence type="ECO:0000256" key="6">
    <source>
        <dbReference type="PROSITE-ProRule" id="PRU00723"/>
    </source>
</evidence>
<dbReference type="SUPFAM" id="SSF51045">
    <property type="entry name" value="WW domain"/>
    <property type="match status" value="1"/>
</dbReference>
<dbReference type="GeneID" id="26901521"/>
<evidence type="ECO:0000259" key="7">
    <source>
        <dbReference type="PROSITE" id="PS50020"/>
    </source>
</evidence>
<keyword evidence="3" id="KW-0677">Repeat</keyword>
<dbReference type="GO" id="GO:0008270">
    <property type="term" value="F:zinc ion binding"/>
    <property type="evidence" value="ECO:0007669"/>
    <property type="project" value="UniProtKB-KW"/>
</dbReference>
<dbReference type="PROSITE" id="PS50020">
    <property type="entry name" value="WW_DOMAIN_2"/>
    <property type="match status" value="1"/>
</dbReference>
<dbReference type="InterPro" id="IPR001202">
    <property type="entry name" value="WW_dom"/>
</dbReference>
<comment type="caution">
    <text evidence="9">The sequence shown here is derived from an EMBL/GenBank/DDBJ whole genome shotgun (WGS) entry which is preliminary data.</text>
</comment>
<keyword evidence="2 6" id="KW-0479">Metal-binding</keyword>
<reference evidence="9 10" key="1">
    <citation type="submission" date="2015-07" db="EMBL/GenBank/DDBJ databases">
        <title>High-quality genome of monoxenous trypanosomatid Leptomonas pyrrhocoris.</title>
        <authorList>
            <person name="Flegontov P."/>
            <person name="Butenko A."/>
            <person name="Firsov S."/>
            <person name="Vlcek C."/>
            <person name="Logacheva M.D."/>
            <person name="Field M."/>
            <person name="Filatov D."/>
            <person name="Flegontova O."/>
            <person name="Gerasimov E."/>
            <person name="Jackson A.P."/>
            <person name="Kelly S."/>
            <person name="Opperdoes F."/>
            <person name="O'Reilly A."/>
            <person name="Votypka J."/>
            <person name="Yurchenko V."/>
            <person name="Lukes J."/>
        </authorList>
    </citation>
    <scope>NUCLEOTIDE SEQUENCE [LARGE SCALE GENOMIC DNA]</scope>
    <source>
        <strain evidence="9">H10</strain>
    </source>
</reference>
<dbReference type="GO" id="GO:0060090">
    <property type="term" value="F:molecular adaptor activity"/>
    <property type="evidence" value="ECO:0007669"/>
    <property type="project" value="InterPro"/>
</dbReference>
<feature type="domain" description="C3H1-type" evidence="8">
    <location>
        <begin position="82"/>
        <end position="110"/>
    </location>
</feature>
<keyword evidence="4 6" id="KW-0863">Zinc-finger</keyword>
<evidence type="ECO:0000256" key="2">
    <source>
        <dbReference type="ARBA" id="ARBA00022723"/>
    </source>
</evidence>
<dbReference type="OrthoDB" id="2020426at2759"/>
<dbReference type="Gene3D" id="2.20.70.10">
    <property type="match status" value="1"/>
</dbReference>
<dbReference type="GO" id="GO:0035329">
    <property type="term" value="P:hippo signaling"/>
    <property type="evidence" value="ECO:0007669"/>
    <property type="project" value="InterPro"/>
</dbReference>
<dbReference type="VEuPathDB" id="TriTrypDB:LpyrH10_02_2000"/>
<dbReference type="AlphaFoldDB" id="A0A0M9G8C6"/>